<feature type="domain" description="Mechanosensitive ion channel MscS" evidence="8">
    <location>
        <begin position="117"/>
        <end position="182"/>
    </location>
</feature>
<dbReference type="InterPro" id="IPR023408">
    <property type="entry name" value="MscS_beta-dom_sf"/>
</dbReference>
<dbReference type="Gene3D" id="3.30.70.100">
    <property type="match status" value="1"/>
</dbReference>
<keyword evidence="6 7" id="KW-0472">Membrane</keyword>
<comment type="caution">
    <text evidence="11">The sequence shown here is derived from an EMBL/GenBank/DDBJ whole genome shotgun (WGS) entry which is preliminary data.</text>
</comment>
<proteinExistence type="inferred from homology"/>
<dbReference type="Pfam" id="PF00924">
    <property type="entry name" value="MS_channel_2nd"/>
    <property type="match status" value="1"/>
</dbReference>
<keyword evidence="12" id="KW-1185">Reference proteome</keyword>
<dbReference type="InterPro" id="IPR011014">
    <property type="entry name" value="MscS_channel_TM-2"/>
</dbReference>
<dbReference type="SUPFAM" id="SSF50182">
    <property type="entry name" value="Sm-like ribonucleoproteins"/>
    <property type="match status" value="1"/>
</dbReference>
<keyword evidence="3" id="KW-1003">Cell membrane</keyword>
<protein>
    <submittedName>
        <fullName evidence="11">Mechanosensitive ion channel family protein</fullName>
    </submittedName>
</protein>
<evidence type="ECO:0000256" key="3">
    <source>
        <dbReference type="ARBA" id="ARBA00022475"/>
    </source>
</evidence>
<dbReference type="FunFam" id="2.30.30.60:FF:000001">
    <property type="entry name" value="MscS Mechanosensitive ion channel"/>
    <property type="match status" value="1"/>
</dbReference>
<evidence type="ECO:0000256" key="7">
    <source>
        <dbReference type="SAM" id="Phobius"/>
    </source>
</evidence>
<feature type="domain" description="Mechanosensitive ion channel transmembrane helices 2/3" evidence="10">
    <location>
        <begin position="76"/>
        <end position="116"/>
    </location>
</feature>
<feature type="transmembrane region" description="Helical" evidence="7">
    <location>
        <begin position="71"/>
        <end position="90"/>
    </location>
</feature>
<evidence type="ECO:0000256" key="1">
    <source>
        <dbReference type="ARBA" id="ARBA00004651"/>
    </source>
</evidence>
<dbReference type="EMBL" id="VTPS01000003">
    <property type="protein sequence ID" value="TZE82927.1"/>
    <property type="molecule type" value="Genomic_DNA"/>
</dbReference>
<keyword evidence="4 7" id="KW-0812">Transmembrane</keyword>
<dbReference type="PANTHER" id="PTHR30460:SF0">
    <property type="entry name" value="MODERATE CONDUCTANCE MECHANOSENSITIVE CHANNEL YBIO"/>
    <property type="match status" value="1"/>
</dbReference>
<dbReference type="Gene3D" id="2.30.30.60">
    <property type="match status" value="1"/>
</dbReference>
<name>A0A5D8QET4_9THEO</name>
<evidence type="ECO:0000259" key="8">
    <source>
        <dbReference type="Pfam" id="PF00924"/>
    </source>
</evidence>
<dbReference type="Proteomes" id="UP000322976">
    <property type="component" value="Unassembled WGS sequence"/>
</dbReference>
<dbReference type="Gene3D" id="1.10.287.1260">
    <property type="match status" value="1"/>
</dbReference>
<dbReference type="SUPFAM" id="SSF82689">
    <property type="entry name" value="Mechanosensitive channel protein MscS (YggB), C-terminal domain"/>
    <property type="match status" value="1"/>
</dbReference>
<dbReference type="Pfam" id="PF21082">
    <property type="entry name" value="MS_channel_3rd"/>
    <property type="match status" value="1"/>
</dbReference>
<dbReference type="GO" id="GO:0008381">
    <property type="term" value="F:mechanosensitive monoatomic ion channel activity"/>
    <property type="evidence" value="ECO:0007669"/>
    <property type="project" value="InterPro"/>
</dbReference>
<dbReference type="InterPro" id="IPR049278">
    <property type="entry name" value="MS_channel_C"/>
</dbReference>
<dbReference type="InterPro" id="IPR010920">
    <property type="entry name" value="LSM_dom_sf"/>
</dbReference>
<dbReference type="InterPro" id="IPR006685">
    <property type="entry name" value="MscS_channel_2nd"/>
</dbReference>
<evidence type="ECO:0000313" key="11">
    <source>
        <dbReference type="EMBL" id="TZE82927.1"/>
    </source>
</evidence>
<dbReference type="InterPro" id="IPR011066">
    <property type="entry name" value="MscS_channel_C_sf"/>
</dbReference>
<comment type="subcellular location">
    <subcellularLocation>
        <location evidence="1">Cell membrane</location>
        <topology evidence="1">Multi-pass membrane protein</topology>
    </subcellularLocation>
</comment>
<accession>A0A5D8QET4</accession>
<dbReference type="Pfam" id="PF21088">
    <property type="entry name" value="MS_channel_1st"/>
    <property type="match status" value="1"/>
</dbReference>
<evidence type="ECO:0000256" key="2">
    <source>
        <dbReference type="ARBA" id="ARBA00008017"/>
    </source>
</evidence>
<evidence type="ECO:0000256" key="4">
    <source>
        <dbReference type="ARBA" id="ARBA00022692"/>
    </source>
</evidence>
<evidence type="ECO:0000259" key="10">
    <source>
        <dbReference type="Pfam" id="PF21088"/>
    </source>
</evidence>
<comment type="similarity">
    <text evidence="2">Belongs to the MscS (TC 1.A.23) family.</text>
</comment>
<feature type="domain" description="Mechanosensitive ion channel MscS C-terminal" evidence="9">
    <location>
        <begin position="189"/>
        <end position="272"/>
    </location>
</feature>
<dbReference type="PANTHER" id="PTHR30460">
    <property type="entry name" value="MODERATE CONDUCTANCE MECHANOSENSITIVE CHANNEL YBIO"/>
    <property type="match status" value="1"/>
</dbReference>
<organism evidence="11 12">
    <name type="scientific">Calorimonas adulescens</name>
    <dbReference type="NCBI Taxonomy" id="2606906"/>
    <lineage>
        <taxon>Bacteria</taxon>
        <taxon>Bacillati</taxon>
        <taxon>Bacillota</taxon>
        <taxon>Clostridia</taxon>
        <taxon>Thermoanaerobacterales</taxon>
        <taxon>Thermoanaerobacteraceae</taxon>
        <taxon>Calorimonas</taxon>
    </lineage>
</organism>
<dbReference type="SUPFAM" id="SSF82861">
    <property type="entry name" value="Mechanosensitive channel protein MscS (YggB), transmembrane region"/>
    <property type="match status" value="1"/>
</dbReference>
<feature type="transmembrane region" description="Helical" evidence="7">
    <location>
        <begin position="96"/>
        <end position="119"/>
    </location>
</feature>
<gene>
    <name evidence="11" type="ORF">FWJ32_02945</name>
</gene>
<evidence type="ECO:0000313" key="12">
    <source>
        <dbReference type="Proteomes" id="UP000322976"/>
    </source>
</evidence>
<dbReference type="RefSeq" id="WP_149544486.1">
    <property type="nucleotide sequence ID" value="NZ_VTPS01000003.1"/>
</dbReference>
<dbReference type="AlphaFoldDB" id="A0A5D8QET4"/>
<reference evidence="11 12" key="1">
    <citation type="submission" date="2019-08" db="EMBL/GenBank/DDBJ databases">
        <title>Calorimonas adulescens gen. nov., sp. nov., an anaerobic thermophilic bacterium from Sakhalin hot spring.</title>
        <authorList>
            <person name="Khomyakova M.A."/>
            <person name="Merkel A.Y."/>
            <person name="Novikov A."/>
            <person name="Bonch-Osmolovskaya E.A."/>
            <person name="Slobodkin A.I."/>
        </authorList>
    </citation>
    <scope>NUCLEOTIDE SEQUENCE [LARGE SCALE GENOMIC DNA]</scope>
    <source>
        <strain evidence="11 12">A05MB</strain>
    </source>
</reference>
<dbReference type="InterPro" id="IPR049142">
    <property type="entry name" value="MS_channel_1st"/>
</dbReference>
<sequence>MWESLVSAINDRIAAINFADFISKGIGILIVIIVAGIAIRTGSFIIARFVSGRSSKMNLPVEERRLKTLASILKSVLRYTVYFIAGMTILDTLGVPMTSIIATAGIGGLAVGFGAQNLVKDVIAGFFMLLEDQISVGDYVTIEGISGTVTGIGLRVTTIQGFTGEINIIPNGSITKVVNYSRANNKAIVDVSISYESDIDKAISVMKSVGGKLMEENQNIVEEPNVLGVVSLGDAGVTIRMVTTVKPTTQWSVERELRKRIKEAFEQEGIEIPYPRRVVIQKEA</sequence>
<dbReference type="InterPro" id="IPR045276">
    <property type="entry name" value="YbiO_bact"/>
</dbReference>
<dbReference type="GO" id="GO:0005886">
    <property type="term" value="C:plasma membrane"/>
    <property type="evidence" value="ECO:0007669"/>
    <property type="project" value="UniProtKB-SubCell"/>
</dbReference>
<keyword evidence="5 7" id="KW-1133">Transmembrane helix</keyword>
<feature type="transmembrane region" description="Helical" evidence="7">
    <location>
        <begin position="26"/>
        <end position="50"/>
    </location>
</feature>
<evidence type="ECO:0000256" key="5">
    <source>
        <dbReference type="ARBA" id="ARBA00022989"/>
    </source>
</evidence>
<evidence type="ECO:0000256" key="6">
    <source>
        <dbReference type="ARBA" id="ARBA00023136"/>
    </source>
</evidence>
<evidence type="ECO:0000259" key="9">
    <source>
        <dbReference type="Pfam" id="PF21082"/>
    </source>
</evidence>